<evidence type="ECO:0000256" key="1">
    <source>
        <dbReference type="SAM" id="Phobius"/>
    </source>
</evidence>
<keyword evidence="1" id="KW-0812">Transmembrane</keyword>
<evidence type="ECO:0000313" key="2">
    <source>
        <dbReference type="EMBL" id="MFD0852274.1"/>
    </source>
</evidence>
<keyword evidence="1" id="KW-1133">Transmembrane helix</keyword>
<dbReference type="EMBL" id="JBHTIR010001211">
    <property type="protein sequence ID" value="MFD0852274.1"/>
    <property type="molecule type" value="Genomic_DNA"/>
</dbReference>
<sequence>MIDNPYVRAVLVSAATLVFASLGAWADEVLGHDTQGMLIIVVTGICCGAGTFWLVANSSPAGLLALALPFATLAFGVGVALEINTGRLREHGITARCEVLYELTPPSENSRRWRLRCPD</sequence>
<accession>A0ABW3CF52</accession>
<comment type="caution">
    <text evidence="2">The sequence shown here is derived from an EMBL/GenBank/DDBJ whole genome shotgun (WGS) entry which is preliminary data.</text>
</comment>
<feature type="transmembrane region" description="Helical" evidence="1">
    <location>
        <begin position="62"/>
        <end position="81"/>
    </location>
</feature>
<evidence type="ECO:0000313" key="3">
    <source>
        <dbReference type="Proteomes" id="UP001597083"/>
    </source>
</evidence>
<feature type="non-terminal residue" evidence="2">
    <location>
        <position position="119"/>
    </location>
</feature>
<feature type="transmembrane region" description="Helical" evidence="1">
    <location>
        <begin position="6"/>
        <end position="25"/>
    </location>
</feature>
<reference evidence="3" key="1">
    <citation type="journal article" date="2019" name="Int. J. Syst. Evol. Microbiol.">
        <title>The Global Catalogue of Microorganisms (GCM) 10K type strain sequencing project: providing services to taxonomists for standard genome sequencing and annotation.</title>
        <authorList>
            <consortium name="The Broad Institute Genomics Platform"/>
            <consortium name="The Broad Institute Genome Sequencing Center for Infectious Disease"/>
            <person name="Wu L."/>
            <person name="Ma J."/>
        </authorList>
    </citation>
    <scope>NUCLEOTIDE SEQUENCE [LARGE SCALE GENOMIC DNA]</scope>
    <source>
        <strain evidence="3">JCM 31696</strain>
    </source>
</reference>
<protein>
    <submittedName>
        <fullName evidence="2">Uncharacterized protein</fullName>
    </submittedName>
</protein>
<gene>
    <name evidence="2" type="ORF">ACFQ07_08575</name>
</gene>
<keyword evidence="3" id="KW-1185">Reference proteome</keyword>
<keyword evidence="1" id="KW-0472">Membrane</keyword>
<dbReference type="Proteomes" id="UP001597083">
    <property type="component" value="Unassembled WGS sequence"/>
</dbReference>
<proteinExistence type="predicted"/>
<name>A0ABW3CF52_9ACTN</name>
<feature type="transmembrane region" description="Helical" evidence="1">
    <location>
        <begin position="37"/>
        <end position="56"/>
    </location>
</feature>
<organism evidence="2 3">
    <name type="scientific">Actinomadura adrarensis</name>
    <dbReference type="NCBI Taxonomy" id="1819600"/>
    <lineage>
        <taxon>Bacteria</taxon>
        <taxon>Bacillati</taxon>
        <taxon>Actinomycetota</taxon>
        <taxon>Actinomycetes</taxon>
        <taxon>Streptosporangiales</taxon>
        <taxon>Thermomonosporaceae</taxon>
        <taxon>Actinomadura</taxon>
    </lineage>
</organism>